<dbReference type="EMBL" id="JBHTGP010000032">
    <property type="protein sequence ID" value="MFD0691689.1"/>
    <property type="molecule type" value="Genomic_DNA"/>
</dbReference>
<keyword evidence="2" id="KW-1185">Reference proteome</keyword>
<sequence>MGVDVERLPRRCAFVRYCVGWGERRRHLAGPLGAAVTVRMFYLGWLRKGRGRRVVHLTDDGREGMESAFGLPAAEPSA</sequence>
<evidence type="ECO:0000313" key="1">
    <source>
        <dbReference type="EMBL" id="MFD0691689.1"/>
    </source>
</evidence>
<protein>
    <recommendedName>
        <fullName evidence="3">Transcriptional regulator</fullName>
    </recommendedName>
</protein>
<reference evidence="2" key="1">
    <citation type="journal article" date="2019" name="Int. J. Syst. Evol. Microbiol.">
        <title>The Global Catalogue of Microorganisms (GCM) 10K type strain sequencing project: providing services to taxonomists for standard genome sequencing and annotation.</title>
        <authorList>
            <consortium name="The Broad Institute Genomics Platform"/>
            <consortium name="The Broad Institute Genome Sequencing Center for Infectious Disease"/>
            <person name="Wu L."/>
            <person name="Ma J."/>
        </authorList>
    </citation>
    <scope>NUCLEOTIDE SEQUENCE [LARGE SCALE GENOMIC DNA]</scope>
    <source>
        <strain evidence="2">JCM 9371</strain>
    </source>
</reference>
<name>A0ABW2XZB0_9ACTN</name>
<comment type="caution">
    <text evidence="1">The sequence shown here is derived from an EMBL/GenBank/DDBJ whole genome shotgun (WGS) entry which is preliminary data.</text>
</comment>
<proteinExistence type="predicted"/>
<gene>
    <name evidence="1" type="ORF">ACFQZM_44870</name>
</gene>
<organism evidence="1 2">
    <name type="scientific">Actinomadura fibrosa</name>
    <dbReference type="NCBI Taxonomy" id="111802"/>
    <lineage>
        <taxon>Bacteria</taxon>
        <taxon>Bacillati</taxon>
        <taxon>Actinomycetota</taxon>
        <taxon>Actinomycetes</taxon>
        <taxon>Streptosporangiales</taxon>
        <taxon>Thermomonosporaceae</taxon>
        <taxon>Actinomadura</taxon>
    </lineage>
</organism>
<dbReference type="Proteomes" id="UP001597063">
    <property type="component" value="Unassembled WGS sequence"/>
</dbReference>
<evidence type="ECO:0000313" key="2">
    <source>
        <dbReference type="Proteomes" id="UP001597063"/>
    </source>
</evidence>
<evidence type="ECO:0008006" key="3">
    <source>
        <dbReference type="Google" id="ProtNLM"/>
    </source>
</evidence>
<dbReference type="RefSeq" id="WP_165503281.1">
    <property type="nucleotide sequence ID" value="NZ_CAACUY010000331.1"/>
</dbReference>
<accession>A0ABW2XZB0</accession>